<sequence length="90" mass="10290">MNGWTDDYVELSGTIRLINGSDKRSELSMCPECPECPECLECLECPECPESQAEPIRDLLLTIMPQIRVMEKSIELPQMENKTDKTELLK</sequence>
<accession>A0A5J4V260</accession>
<name>A0A5J4V260_9EUKA</name>
<proteinExistence type="predicted"/>
<reference evidence="1 2" key="1">
    <citation type="submission" date="2019-03" db="EMBL/GenBank/DDBJ databases">
        <title>Single cell metagenomics reveals metabolic interactions within the superorganism composed of flagellate Streblomastix strix and complex community of Bacteroidetes bacteria on its surface.</title>
        <authorList>
            <person name="Treitli S.C."/>
            <person name="Kolisko M."/>
            <person name="Husnik F."/>
            <person name="Keeling P."/>
            <person name="Hampl V."/>
        </authorList>
    </citation>
    <scope>NUCLEOTIDE SEQUENCE [LARGE SCALE GENOMIC DNA]</scope>
    <source>
        <strain evidence="1">ST1C</strain>
    </source>
</reference>
<protein>
    <submittedName>
        <fullName evidence="1">Uncharacterized protein</fullName>
    </submittedName>
</protein>
<comment type="caution">
    <text evidence="1">The sequence shown here is derived from an EMBL/GenBank/DDBJ whole genome shotgun (WGS) entry which is preliminary data.</text>
</comment>
<evidence type="ECO:0000313" key="2">
    <source>
        <dbReference type="Proteomes" id="UP000324800"/>
    </source>
</evidence>
<organism evidence="1 2">
    <name type="scientific">Streblomastix strix</name>
    <dbReference type="NCBI Taxonomy" id="222440"/>
    <lineage>
        <taxon>Eukaryota</taxon>
        <taxon>Metamonada</taxon>
        <taxon>Preaxostyla</taxon>
        <taxon>Oxymonadida</taxon>
        <taxon>Streblomastigidae</taxon>
        <taxon>Streblomastix</taxon>
    </lineage>
</organism>
<dbReference type="Proteomes" id="UP000324800">
    <property type="component" value="Unassembled WGS sequence"/>
</dbReference>
<dbReference type="EMBL" id="SNRW01010720">
    <property type="protein sequence ID" value="KAA6376161.1"/>
    <property type="molecule type" value="Genomic_DNA"/>
</dbReference>
<dbReference type="AlphaFoldDB" id="A0A5J4V260"/>
<evidence type="ECO:0000313" key="1">
    <source>
        <dbReference type="EMBL" id="KAA6376161.1"/>
    </source>
</evidence>
<gene>
    <name evidence="1" type="ORF">EZS28_028312</name>
</gene>